<dbReference type="Proteomes" id="UP000828574">
    <property type="component" value="Segment"/>
</dbReference>
<reference evidence="3" key="1">
    <citation type="journal article" date="2021" name="PLoS Biol.">
        <title>Systematic exploration of Escherichia coli phage-host interactions with the BASEL phage collection.</title>
        <authorList>
            <person name="Maffei E."/>
            <person name="Shaidullina A."/>
            <person name="Burkolter M."/>
            <person name="Heyer Y."/>
            <person name="Estermann F."/>
            <person name="Druelle V."/>
            <person name="Sauer P."/>
            <person name="Willi L."/>
            <person name="Michaelis S."/>
            <person name="Hilbi H."/>
            <person name="Thaler D.S."/>
            <person name="Harms A."/>
        </authorList>
    </citation>
    <scope>NUCLEOTIDE SEQUENCE [LARGE SCALE GENOMIC DNA]</scope>
    <source>
        <strain evidence="3">Bas27</strain>
    </source>
</reference>
<keyword evidence="3" id="KW-1185">Reference proteome</keyword>
<dbReference type="GeneID" id="300968955"/>
<evidence type="ECO:0000313" key="3">
    <source>
        <dbReference type="Proteomes" id="UP000828574"/>
    </source>
</evidence>
<accession>A0AAE7VZY6</accession>
<protein>
    <submittedName>
        <fullName evidence="2">Uncharacterized protein</fullName>
    </submittedName>
</protein>
<dbReference type="EMBL" id="MZ501108">
    <property type="protein sequence ID" value="QXV85216.1"/>
    <property type="molecule type" value="Genomic_DNA"/>
</dbReference>
<gene>
    <name evidence="2" type="ORF">bas27_0177</name>
</gene>
<sequence>METLLLVILGGSLLTILGLILVCSRLNVKNLELNSENEILNREIKQHNIAACKLLDKLENK</sequence>
<organism evidence="2 3">
    <name type="scientific">Escherichia phage TrudiGerster</name>
    <dbReference type="NCBI Taxonomy" id="2851991"/>
    <lineage>
        <taxon>Viruses</taxon>
        <taxon>Duplodnaviria</taxon>
        <taxon>Heunggongvirae</taxon>
        <taxon>Uroviricota</taxon>
        <taxon>Caudoviricetes</taxon>
        <taxon>Demerecviridae</taxon>
        <taxon>Markadamsvirinae</taxon>
        <taxon>Epseptimavirus</taxon>
        <taxon>Epseptimavirus trudigerster</taxon>
    </lineage>
</organism>
<name>A0AAE7VZY6_9CAUD</name>
<evidence type="ECO:0000313" key="2">
    <source>
        <dbReference type="EMBL" id="QXV85216.1"/>
    </source>
</evidence>
<keyword evidence="1" id="KW-0175">Coiled coil</keyword>
<proteinExistence type="predicted"/>
<feature type="coiled-coil region" evidence="1">
    <location>
        <begin position="23"/>
        <end position="50"/>
    </location>
</feature>
<dbReference type="RefSeq" id="YP_011992312.1">
    <property type="nucleotide sequence ID" value="NC_105114.1"/>
</dbReference>
<evidence type="ECO:0000256" key="1">
    <source>
        <dbReference type="SAM" id="Coils"/>
    </source>
</evidence>